<dbReference type="Pfam" id="PF13439">
    <property type="entry name" value="Glyco_transf_4"/>
    <property type="match status" value="1"/>
</dbReference>
<dbReference type="Pfam" id="PF00534">
    <property type="entry name" value="Glycos_transf_1"/>
    <property type="match status" value="1"/>
</dbReference>
<keyword evidence="3" id="KW-0808">Transferase</keyword>
<accession>A0ABT3UL33</accession>
<protein>
    <submittedName>
        <fullName evidence="3">Glycosyltransferase</fullName>
        <ecNumber evidence="3">2.4.-.-</ecNumber>
    </submittedName>
</protein>
<dbReference type="InterPro" id="IPR050194">
    <property type="entry name" value="Glycosyltransferase_grp1"/>
</dbReference>
<dbReference type="RefSeq" id="WP_266260326.1">
    <property type="nucleotide sequence ID" value="NZ_JAMXWF010000029.1"/>
</dbReference>
<comment type="caution">
    <text evidence="3">The sequence shown here is derived from an EMBL/GenBank/DDBJ whole genome shotgun (WGS) entry which is preliminary data.</text>
</comment>
<keyword evidence="4" id="KW-1185">Reference proteome</keyword>
<sequence length="404" mass="44891">MILERGEDDAIKPTIAIVTSSVSRTAGGLFDAVRGMVLQLPDAGVTPHVYGLEDVHTHQDRAAWKSTPLTTSRSLGPPSVGFSPAMRRSLMHSGAALVHTHGIWMHPSADVVAWRRKYRKPHLISPHGMLDRWILNRSKLKKWLALAAYERAHLQGATCFHALSLEEAHGIRAAGFSQPIAIIPNGVEMPDVAVHTRPSWWDDSLQGKRLLLYFGRLHPKKGLDNLLLAWKSLIQAGSLDQRLVLVIGGWGDQSYIDQLHRIVDGRAADYRVRFVGPQFEEAKWQTYAMCDGLILPSFSEGLPMVPLEAWSVGVPCALTNQCNLPEAFVTGAAFRIEADVEDIKRFLLKFGATEQGELSAVGERGRALVVERFVWSYVAQQMASVYRWLIGDGERPDFVVNHVT</sequence>
<name>A0ABT3UL33_9BURK</name>
<proteinExistence type="predicted"/>
<evidence type="ECO:0000259" key="2">
    <source>
        <dbReference type="Pfam" id="PF13439"/>
    </source>
</evidence>
<organism evidence="3 4">
    <name type="scientific">Paraburkholderia madseniana</name>
    <dbReference type="NCBI Taxonomy" id="2599607"/>
    <lineage>
        <taxon>Bacteria</taxon>
        <taxon>Pseudomonadati</taxon>
        <taxon>Pseudomonadota</taxon>
        <taxon>Betaproteobacteria</taxon>
        <taxon>Burkholderiales</taxon>
        <taxon>Burkholderiaceae</taxon>
        <taxon>Paraburkholderia</taxon>
    </lineage>
</organism>
<dbReference type="Proteomes" id="UP001209412">
    <property type="component" value="Unassembled WGS sequence"/>
</dbReference>
<dbReference type="EMBL" id="JAPKHW010000029">
    <property type="protein sequence ID" value="MCX4149417.1"/>
    <property type="molecule type" value="Genomic_DNA"/>
</dbReference>
<evidence type="ECO:0000259" key="1">
    <source>
        <dbReference type="Pfam" id="PF00534"/>
    </source>
</evidence>
<evidence type="ECO:0000313" key="4">
    <source>
        <dbReference type="Proteomes" id="UP001209412"/>
    </source>
</evidence>
<keyword evidence="3" id="KW-0328">Glycosyltransferase</keyword>
<dbReference type="InterPro" id="IPR001296">
    <property type="entry name" value="Glyco_trans_1"/>
</dbReference>
<dbReference type="GO" id="GO:0016757">
    <property type="term" value="F:glycosyltransferase activity"/>
    <property type="evidence" value="ECO:0007669"/>
    <property type="project" value="UniProtKB-KW"/>
</dbReference>
<dbReference type="PANTHER" id="PTHR45947:SF3">
    <property type="entry name" value="SULFOQUINOVOSYL TRANSFERASE SQD2"/>
    <property type="match status" value="1"/>
</dbReference>
<feature type="domain" description="Glycosyl transferase family 1" evidence="1">
    <location>
        <begin position="206"/>
        <end position="332"/>
    </location>
</feature>
<evidence type="ECO:0000313" key="3">
    <source>
        <dbReference type="EMBL" id="MCX4149417.1"/>
    </source>
</evidence>
<reference evidence="3 4" key="1">
    <citation type="submission" date="2022-11" db="EMBL/GenBank/DDBJ databases">
        <title>PHB producers.</title>
        <authorList>
            <person name="Besaury L."/>
        </authorList>
    </citation>
    <scope>NUCLEOTIDE SEQUENCE [LARGE SCALE GENOMIC DNA]</scope>
    <source>
        <strain evidence="3 4">SEWS6</strain>
    </source>
</reference>
<dbReference type="PANTHER" id="PTHR45947">
    <property type="entry name" value="SULFOQUINOVOSYL TRANSFERASE SQD2"/>
    <property type="match status" value="1"/>
</dbReference>
<dbReference type="Gene3D" id="3.40.50.2000">
    <property type="entry name" value="Glycogen Phosphorylase B"/>
    <property type="match status" value="2"/>
</dbReference>
<dbReference type="SUPFAM" id="SSF53756">
    <property type="entry name" value="UDP-Glycosyltransferase/glycogen phosphorylase"/>
    <property type="match status" value="1"/>
</dbReference>
<dbReference type="InterPro" id="IPR028098">
    <property type="entry name" value="Glyco_trans_4-like_N"/>
</dbReference>
<gene>
    <name evidence="3" type="ORF">OSB80_29195</name>
</gene>
<dbReference type="EC" id="2.4.-.-" evidence="3"/>
<feature type="domain" description="Glycosyltransferase subfamily 4-like N-terminal" evidence="2">
    <location>
        <begin position="27"/>
        <end position="188"/>
    </location>
</feature>